<dbReference type="InterPro" id="IPR050300">
    <property type="entry name" value="GDXG_lipolytic_enzyme"/>
</dbReference>
<evidence type="ECO:0000259" key="2">
    <source>
        <dbReference type="Pfam" id="PF07859"/>
    </source>
</evidence>
<dbReference type="STRING" id="767770.A0A1L9N0X1"/>
<dbReference type="PANTHER" id="PTHR48081">
    <property type="entry name" value="AB HYDROLASE SUPERFAMILY PROTEIN C4A8.06C"/>
    <property type="match status" value="1"/>
</dbReference>
<dbReference type="SUPFAM" id="SSF53474">
    <property type="entry name" value="alpha/beta-Hydrolases"/>
    <property type="match status" value="1"/>
</dbReference>
<keyword evidence="4" id="KW-1185">Reference proteome</keyword>
<dbReference type="VEuPathDB" id="FungiDB:ASPTUDRAFT_66955"/>
<dbReference type="GO" id="GO:0016787">
    <property type="term" value="F:hydrolase activity"/>
    <property type="evidence" value="ECO:0007669"/>
    <property type="project" value="UniProtKB-KW"/>
</dbReference>
<protein>
    <recommendedName>
        <fullName evidence="2">Alpha/beta hydrolase fold-3 domain-containing protein</fullName>
    </recommendedName>
</protein>
<dbReference type="OrthoDB" id="19653at2759"/>
<dbReference type="Gene3D" id="3.40.50.1820">
    <property type="entry name" value="alpha/beta hydrolase"/>
    <property type="match status" value="1"/>
</dbReference>
<dbReference type="InterPro" id="IPR029058">
    <property type="entry name" value="AB_hydrolase_fold"/>
</dbReference>
<evidence type="ECO:0000256" key="1">
    <source>
        <dbReference type="ARBA" id="ARBA00022801"/>
    </source>
</evidence>
<reference evidence="4" key="1">
    <citation type="journal article" date="2017" name="Genome Biol.">
        <title>Comparative genomics reveals high biological diversity and specific adaptations in the industrially and medically important fungal genus Aspergillus.</title>
        <authorList>
            <person name="de Vries R.P."/>
            <person name="Riley R."/>
            <person name="Wiebenga A."/>
            <person name="Aguilar-Osorio G."/>
            <person name="Amillis S."/>
            <person name="Uchima C.A."/>
            <person name="Anderluh G."/>
            <person name="Asadollahi M."/>
            <person name="Askin M."/>
            <person name="Barry K."/>
            <person name="Battaglia E."/>
            <person name="Bayram O."/>
            <person name="Benocci T."/>
            <person name="Braus-Stromeyer S.A."/>
            <person name="Caldana C."/>
            <person name="Canovas D."/>
            <person name="Cerqueira G.C."/>
            <person name="Chen F."/>
            <person name="Chen W."/>
            <person name="Choi C."/>
            <person name="Clum A."/>
            <person name="Dos Santos R.A."/>
            <person name="Damasio A.R."/>
            <person name="Diallinas G."/>
            <person name="Emri T."/>
            <person name="Fekete E."/>
            <person name="Flipphi M."/>
            <person name="Freyberg S."/>
            <person name="Gallo A."/>
            <person name="Gournas C."/>
            <person name="Habgood R."/>
            <person name="Hainaut M."/>
            <person name="Harispe M.L."/>
            <person name="Henrissat B."/>
            <person name="Hilden K.S."/>
            <person name="Hope R."/>
            <person name="Hossain A."/>
            <person name="Karabika E."/>
            <person name="Karaffa L."/>
            <person name="Karanyi Z."/>
            <person name="Krasevec N."/>
            <person name="Kuo A."/>
            <person name="Kusch H."/>
            <person name="LaButti K."/>
            <person name="Lagendijk E.L."/>
            <person name="Lapidus A."/>
            <person name="Levasseur A."/>
            <person name="Lindquist E."/>
            <person name="Lipzen A."/>
            <person name="Logrieco A.F."/>
            <person name="MacCabe A."/>
            <person name="Maekelae M.R."/>
            <person name="Malavazi I."/>
            <person name="Melin P."/>
            <person name="Meyer V."/>
            <person name="Mielnichuk N."/>
            <person name="Miskei M."/>
            <person name="Molnar A.P."/>
            <person name="Mule G."/>
            <person name="Ngan C.Y."/>
            <person name="Orejas M."/>
            <person name="Orosz E."/>
            <person name="Ouedraogo J.P."/>
            <person name="Overkamp K.M."/>
            <person name="Park H.-S."/>
            <person name="Perrone G."/>
            <person name="Piumi F."/>
            <person name="Punt P.J."/>
            <person name="Ram A.F."/>
            <person name="Ramon A."/>
            <person name="Rauscher S."/>
            <person name="Record E."/>
            <person name="Riano-Pachon D.M."/>
            <person name="Robert V."/>
            <person name="Roehrig J."/>
            <person name="Ruller R."/>
            <person name="Salamov A."/>
            <person name="Salih N.S."/>
            <person name="Samson R.A."/>
            <person name="Sandor E."/>
            <person name="Sanguinetti M."/>
            <person name="Schuetze T."/>
            <person name="Sepcic K."/>
            <person name="Shelest E."/>
            <person name="Sherlock G."/>
            <person name="Sophianopoulou V."/>
            <person name="Squina F.M."/>
            <person name="Sun H."/>
            <person name="Susca A."/>
            <person name="Todd R.B."/>
            <person name="Tsang A."/>
            <person name="Unkles S.E."/>
            <person name="van de Wiele N."/>
            <person name="van Rossen-Uffink D."/>
            <person name="Oliveira J.V."/>
            <person name="Vesth T.C."/>
            <person name="Visser J."/>
            <person name="Yu J.-H."/>
            <person name="Zhou M."/>
            <person name="Andersen M.R."/>
            <person name="Archer D.B."/>
            <person name="Baker S.E."/>
            <person name="Benoit I."/>
            <person name="Brakhage A.A."/>
            <person name="Braus G.H."/>
            <person name="Fischer R."/>
            <person name="Frisvad J.C."/>
            <person name="Goldman G.H."/>
            <person name="Houbraken J."/>
            <person name="Oakley B."/>
            <person name="Pocsi I."/>
            <person name="Scazzocchio C."/>
            <person name="Seiboth B."/>
            <person name="vanKuyk P.A."/>
            <person name="Wortman J."/>
            <person name="Dyer P.S."/>
            <person name="Grigoriev I.V."/>
        </authorList>
    </citation>
    <scope>NUCLEOTIDE SEQUENCE [LARGE SCALE GENOMIC DNA]</scope>
    <source>
        <strain evidence="4">CBS 134.48</strain>
    </source>
</reference>
<dbReference type="PANTHER" id="PTHR48081:SF3">
    <property type="entry name" value="ALPHA_BETA HYDROLASE FOLD-3 DOMAIN-CONTAINING PROTEIN"/>
    <property type="match status" value="1"/>
</dbReference>
<name>A0A1L9N0X1_ASPTC</name>
<organism evidence="3 4">
    <name type="scientific">Aspergillus tubingensis (strain CBS 134.48)</name>
    <dbReference type="NCBI Taxonomy" id="767770"/>
    <lineage>
        <taxon>Eukaryota</taxon>
        <taxon>Fungi</taxon>
        <taxon>Dikarya</taxon>
        <taxon>Ascomycota</taxon>
        <taxon>Pezizomycotina</taxon>
        <taxon>Eurotiomycetes</taxon>
        <taxon>Eurotiomycetidae</taxon>
        <taxon>Eurotiales</taxon>
        <taxon>Aspergillaceae</taxon>
        <taxon>Aspergillus</taxon>
        <taxon>Aspergillus subgen. Circumdati</taxon>
    </lineage>
</organism>
<dbReference type="AlphaFoldDB" id="A0A1L9N0X1"/>
<gene>
    <name evidence="3" type="ORF">ASPTUDRAFT_66955</name>
</gene>
<feature type="domain" description="Alpha/beta hydrolase fold-3" evidence="2">
    <location>
        <begin position="41"/>
        <end position="158"/>
    </location>
</feature>
<dbReference type="OMA" id="CPILLRY"/>
<accession>A0A1L9N0X1</accession>
<dbReference type="Proteomes" id="UP000184304">
    <property type="component" value="Unassembled WGS sequence"/>
</dbReference>
<dbReference type="InterPro" id="IPR013094">
    <property type="entry name" value="AB_hydrolase_3"/>
</dbReference>
<keyword evidence="1" id="KW-0378">Hydrolase</keyword>
<evidence type="ECO:0000313" key="4">
    <source>
        <dbReference type="Proteomes" id="UP000184304"/>
    </source>
</evidence>
<dbReference type="EMBL" id="KV878204">
    <property type="protein sequence ID" value="OJI82851.1"/>
    <property type="molecule type" value="Genomic_DNA"/>
</dbReference>
<sequence length="315" mass="34835">MDAKSGAFDEIEAAYKTVSGTPLETSILIPKNAQSRKCPVLVHFHGGGLIVGDKLFAPWFPLWIIQLAESHGAIIVTPNYRLIPESKGIDILDDVKDFWAWLHSSLPTEVGRARKDLSPQLSKVAVAGESAGGYLSLQSAFLFPEARISVVLAQYATLDIDSPFYNPPPPSPPSGHSIVNEYLAKLKSSSVRVSSPMPDRWDLCEAILAEGRHREFIGNEDKVRLMSTLEQAQNPPAIWLAQGDKDPIVPMATATNFVEQMKKTHPNTPFHLSVQPGSHGFDCMSTLDEEWVKEGCKFVERYWPPSDQKESMHSS</sequence>
<evidence type="ECO:0000313" key="3">
    <source>
        <dbReference type="EMBL" id="OJI82851.1"/>
    </source>
</evidence>
<proteinExistence type="predicted"/>
<dbReference type="Pfam" id="PF07859">
    <property type="entry name" value="Abhydrolase_3"/>
    <property type="match status" value="1"/>
</dbReference>